<dbReference type="Pfam" id="PF04069">
    <property type="entry name" value="OpuAC"/>
    <property type="match status" value="1"/>
</dbReference>
<evidence type="ECO:0000313" key="2">
    <source>
        <dbReference type="Proteomes" id="UP000188604"/>
    </source>
</evidence>
<gene>
    <name evidence="1" type="ORF">A0U93_03540</name>
</gene>
<proteinExistence type="predicted"/>
<sequence length="239" mass="26077">MNTITLGHLRDTLHAGCASAVARVLDAYEMDVSFVDASPEELPDLLAEGEIDLLVSAWMPRDRHLARGMREIGQLYLPVYVWAATKPVGDIETLGAQEIARIVTTPPNVARLRDALANLPALQAVPVDVVDDDDIFDHVAGLDAGATSLVVLAQPHALFHTDMLHVVNDPAHRLGAEMEARMLVRDATAACVDSDMIDELSEMMLGNKVMSALDYAIRVENVDPEEAAEAWQRGRLLPR</sequence>
<dbReference type="KEGG" id="nch:A0U93_03540"/>
<dbReference type="AlphaFoldDB" id="A0A1U9KMY4"/>
<reference evidence="1 2" key="1">
    <citation type="submission" date="2016-03" db="EMBL/GenBank/DDBJ databases">
        <title>Acetic acid bacteria sequencing.</title>
        <authorList>
            <person name="Brandt J."/>
            <person name="Jakob F."/>
            <person name="Vogel R.F."/>
        </authorList>
    </citation>
    <scope>NUCLEOTIDE SEQUENCE [LARGE SCALE GENOMIC DNA]</scope>
    <source>
        <strain evidence="1 2">NBRC 101099</strain>
    </source>
</reference>
<dbReference type="GO" id="GO:0043190">
    <property type="term" value="C:ATP-binding cassette (ABC) transporter complex"/>
    <property type="evidence" value="ECO:0007669"/>
    <property type="project" value="InterPro"/>
</dbReference>
<dbReference type="EMBL" id="CP014691">
    <property type="protein sequence ID" value="AQS87161.1"/>
    <property type="molecule type" value="Genomic_DNA"/>
</dbReference>
<accession>A0A1U9KMY4</accession>
<dbReference type="InterPro" id="IPR007210">
    <property type="entry name" value="ABC_Gly_betaine_transp_sub-bd"/>
</dbReference>
<name>A0A1U9KMY4_9PROT</name>
<organism evidence="1 2">
    <name type="scientific">Neoasaia chiangmaiensis</name>
    <dbReference type="NCBI Taxonomy" id="320497"/>
    <lineage>
        <taxon>Bacteria</taxon>
        <taxon>Pseudomonadati</taxon>
        <taxon>Pseudomonadota</taxon>
        <taxon>Alphaproteobacteria</taxon>
        <taxon>Acetobacterales</taxon>
        <taxon>Acetobacteraceae</taxon>
        <taxon>Neoasaia</taxon>
    </lineage>
</organism>
<dbReference type="Proteomes" id="UP000188604">
    <property type="component" value="Chromosome"/>
</dbReference>
<dbReference type="OrthoDB" id="9787902at2"/>
<dbReference type="RefSeq" id="WP_077806134.1">
    <property type="nucleotide sequence ID" value="NZ_BJXS01000008.1"/>
</dbReference>
<dbReference type="GO" id="GO:0022857">
    <property type="term" value="F:transmembrane transporter activity"/>
    <property type="evidence" value="ECO:0007669"/>
    <property type="project" value="InterPro"/>
</dbReference>
<dbReference type="SUPFAM" id="SSF53850">
    <property type="entry name" value="Periplasmic binding protein-like II"/>
    <property type="match status" value="1"/>
</dbReference>
<evidence type="ECO:0000313" key="1">
    <source>
        <dbReference type="EMBL" id="AQS87161.1"/>
    </source>
</evidence>
<dbReference type="STRING" id="320497.A0U93_03540"/>
<keyword evidence="2" id="KW-1185">Reference proteome</keyword>
<protein>
    <submittedName>
        <fullName evidence="1">Uncharacterized protein</fullName>
    </submittedName>
</protein>